<feature type="domain" description="VanZ-like" evidence="3">
    <location>
        <begin position="24"/>
        <end position="160"/>
    </location>
</feature>
<keyword evidence="2" id="KW-1133">Transmembrane helix</keyword>
<organism evidence="4 5">
    <name type="scientific">Butyrivibrio hungatei DSM 14810</name>
    <dbReference type="NCBI Taxonomy" id="1121132"/>
    <lineage>
        <taxon>Bacteria</taxon>
        <taxon>Bacillati</taxon>
        <taxon>Bacillota</taxon>
        <taxon>Clostridia</taxon>
        <taxon>Lachnospirales</taxon>
        <taxon>Lachnospiraceae</taxon>
        <taxon>Butyrivibrio</taxon>
    </lineage>
</organism>
<feature type="transmembrane region" description="Helical" evidence="2">
    <location>
        <begin position="101"/>
        <end position="123"/>
    </location>
</feature>
<keyword evidence="2" id="KW-0812">Transmembrane</keyword>
<dbReference type="Proteomes" id="UP000184097">
    <property type="component" value="Unassembled WGS sequence"/>
</dbReference>
<evidence type="ECO:0000313" key="5">
    <source>
        <dbReference type="Proteomes" id="UP000184097"/>
    </source>
</evidence>
<dbReference type="InterPro" id="IPR006976">
    <property type="entry name" value="VanZ-like"/>
</dbReference>
<gene>
    <name evidence="4" type="ORF">SAMN02745247_01920</name>
</gene>
<dbReference type="NCBIfam" id="NF037970">
    <property type="entry name" value="vanZ_1"/>
    <property type="match status" value="1"/>
</dbReference>
<sequence>MKYFLMYIKQTLRFVLKPLSFTPAIIMMCIIFMFSSQEGTTSSQLSYKVGIKVFSFANEKLDKGWSKEHIEDLSESSQFYVRKTAHFTEYFLLAVSVAFPLYVYGVRGLWLVFTAGIFCAGFACLDEYHQSFVSGRSPSKRDVLIDCCGVLPGIILTRIIGWTGRMTIFKPLSNSEESDKKHRKAKRRNKPLHN</sequence>
<keyword evidence="2" id="KW-0472">Membrane</keyword>
<evidence type="ECO:0000259" key="3">
    <source>
        <dbReference type="Pfam" id="PF04892"/>
    </source>
</evidence>
<evidence type="ECO:0000256" key="2">
    <source>
        <dbReference type="SAM" id="Phobius"/>
    </source>
</evidence>
<reference evidence="4 5" key="1">
    <citation type="submission" date="2016-12" db="EMBL/GenBank/DDBJ databases">
        <authorList>
            <person name="Song W.-J."/>
            <person name="Kurnit D.M."/>
        </authorList>
    </citation>
    <scope>NUCLEOTIDE SEQUENCE [LARGE SCALE GENOMIC DNA]</scope>
    <source>
        <strain evidence="4 5">DSM 14810</strain>
    </source>
</reference>
<accession>A0A1M7SJL4</accession>
<feature type="region of interest" description="Disordered" evidence="1">
    <location>
        <begin position="175"/>
        <end position="194"/>
    </location>
</feature>
<dbReference type="EMBL" id="FRDH01000007">
    <property type="protein sequence ID" value="SHN58652.1"/>
    <property type="molecule type" value="Genomic_DNA"/>
</dbReference>
<feature type="transmembrane region" description="Helical" evidence="2">
    <location>
        <begin position="12"/>
        <end position="34"/>
    </location>
</feature>
<dbReference type="Pfam" id="PF04892">
    <property type="entry name" value="VanZ"/>
    <property type="match status" value="1"/>
</dbReference>
<evidence type="ECO:0000313" key="4">
    <source>
        <dbReference type="EMBL" id="SHN58652.1"/>
    </source>
</evidence>
<name>A0A1M7SJL4_9FIRM</name>
<dbReference type="AlphaFoldDB" id="A0A1M7SJL4"/>
<protein>
    <submittedName>
        <fullName evidence="4">VanZ like family protein</fullName>
    </submittedName>
</protein>
<feature type="compositionally biased region" description="Basic residues" evidence="1">
    <location>
        <begin position="181"/>
        <end position="194"/>
    </location>
</feature>
<proteinExistence type="predicted"/>
<dbReference type="RefSeq" id="WP_072703407.1">
    <property type="nucleotide sequence ID" value="NZ_FRDH01000007.1"/>
</dbReference>
<evidence type="ECO:0000256" key="1">
    <source>
        <dbReference type="SAM" id="MobiDB-lite"/>
    </source>
</evidence>